<evidence type="ECO:0000313" key="3">
    <source>
        <dbReference type="Proteomes" id="UP001293254"/>
    </source>
</evidence>
<reference evidence="2" key="2">
    <citation type="journal article" date="2024" name="Plant">
        <title>Genomic evolution and insights into agronomic trait innovations of Sesamum species.</title>
        <authorList>
            <person name="Miao H."/>
            <person name="Wang L."/>
            <person name="Qu L."/>
            <person name="Liu H."/>
            <person name="Sun Y."/>
            <person name="Le M."/>
            <person name="Wang Q."/>
            <person name="Wei S."/>
            <person name="Zheng Y."/>
            <person name="Lin W."/>
            <person name="Duan Y."/>
            <person name="Cao H."/>
            <person name="Xiong S."/>
            <person name="Wang X."/>
            <person name="Wei L."/>
            <person name="Li C."/>
            <person name="Ma Q."/>
            <person name="Ju M."/>
            <person name="Zhao R."/>
            <person name="Li G."/>
            <person name="Mu C."/>
            <person name="Tian Q."/>
            <person name="Mei H."/>
            <person name="Zhang T."/>
            <person name="Gao T."/>
            <person name="Zhang H."/>
        </authorList>
    </citation>
    <scope>NUCLEOTIDE SEQUENCE</scope>
    <source>
        <strain evidence="2">3651</strain>
    </source>
</reference>
<dbReference type="AlphaFoldDB" id="A0AAE1XT50"/>
<name>A0AAE1XT50_9LAMI</name>
<comment type="caution">
    <text evidence="2">The sequence shown here is derived from an EMBL/GenBank/DDBJ whole genome shotgun (WGS) entry which is preliminary data.</text>
</comment>
<evidence type="ECO:0000313" key="2">
    <source>
        <dbReference type="EMBL" id="KAK4417585.1"/>
    </source>
</evidence>
<accession>A0AAE1XT50</accession>
<keyword evidence="3" id="KW-1185">Reference proteome</keyword>
<dbReference type="GO" id="GO:0051513">
    <property type="term" value="P:regulation of monopolar cell growth"/>
    <property type="evidence" value="ECO:0007669"/>
    <property type="project" value="InterPro"/>
</dbReference>
<dbReference type="InterPro" id="IPR033334">
    <property type="entry name" value="LNG1/2"/>
</dbReference>
<gene>
    <name evidence="2" type="ORF">Salat_2171200</name>
</gene>
<dbReference type="PANTHER" id="PTHR31680">
    <property type="entry name" value="LONGIFOLIA PROTEIN"/>
    <property type="match status" value="1"/>
</dbReference>
<evidence type="ECO:0008006" key="4">
    <source>
        <dbReference type="Google" id="ProtNLM"/>
    </source>
</evidence>
<dbReference type="EMBL" id="JACGWO010000009">
    <property type="protein sequence ID" value="KAK4417585.1"/>
    <property type="molecule type" value="Genomic_DNA"/>
</dbReference>
<evidence type="ECO:0000256" key="1">
    <source>
        <dbReference type="SAM" id="MobiDB-lite"/>
    </source>
</evidence>
<reference evidence="2" key="1">
    <citation type="submission" date="2020-06" db="EMBL/GenBank/DDBJ databases">
        <authorList>
            <person name="Li T."/>
            <person name="Hu X."/>
            <person name="Zhang T."/>
            <person name="Song X."/>
            <person name="Zhang H."/>
            <person name="Dai N."/>
            <person name="Sheng W."/>
            <person name="Hou X."/>
            <person name="Wei L."/>
        </authorList>
    </citation>
    <scope>NUCLEOTIDE SEQUENCE</scope>
    <source>
        <strain evidence="2">3651</strain>
        <tissue evidence="2">Leaf</tissue>
    </source>
</reference>
<organism evidence="2 3">
    <name type="scientific">Sesamum alatum</name>
    <dbReference type="NCBI Taxonomy" id="300844"/>
    <lineage>
        <taxon>Eukaryota</taxon>
        <taxon>Viridiplantae</taxon>
        <taxon>Streptophyta</taxon>
        <taxon>Embryophyta</taxon>
        <taxon>Tracheophyta</taxon>
        <taxon>Spermatophyta</taxon>
        <taxon>Magnoliopsida</taxon>
        <taxon>eudicotyledons</taxon>
        <taxon>Gunneridae</taxon>
        <taxon>Pentapetalae</taxon>
        <taxon>asterids</taxon>
        <taxon>lamiids</taxon>
        <taxon>Lamiales</taxon>
        <taxon>Pedaliaceae</taxon>
        <taxon>Sesamum</taxon>
    </lineage>
</organism>
<sequence length="319" mass="35318">MRTGSSEADWMPCTAYFNSLTVSIFLTGRRVAATATATKRLLQGVQHDLDPQYATKDGIEKVLEVQKEKPRISTESSRASYSSSSCSSTFSSLDCNRIAQSERLALRQINIPESPFQITAVKEQKPSLTKGKQSLDLRDVVKDSMYREARCLSIKSLANDERSGTVQDGTKNSKDDRLTLHRFSYDGRESGESFKSGMKQKELPRLSLDSKASSMKSSARLNFLSQDLHVENENPSLMFQMNQEPGGHNRTSSVVAKLMGLEAFPDTISTNEGRTPTIKSCAKVAYSPRASQNDPVLPSPRLDSADFIRKPTTGSRFPN</sequence>
<proteinExistence type="predicted"/>
<feature type="region of interest" description="Disordered" evidence="1">
    <location>
        <begin position="286"/>
        <end position="319"/>
    </location>
</feature>
<protein>
    <recommendedName>
        <fullName evidence="4">DUF3741 domain-containing protein</fullName>
    </recommendedName>
</protein>
<dbReference type="PANTHER" id="PTHR31680:SF20">
    <property type="entry name" value="PROTEIN LONGIFOLIA 2-LIKE"/>
    <property type="match status" value="1"/>
</dbReference>
<dbReference type="Proteomes" id="UP001293254">
    <property type="component" value="Unassembled WGS sequence"/>
</dbReference>